<organism evidence="1 2">
    <name type="scientific">Chelonia mydas</name>
    <name type="common">Green sea-turtle</name>
    <name type="synonym">Chelonia agassizi</name>
    <dbReference type="NCBI Taxonomy" id="8469"/>
    <lineage>
        <taxon>Eukaryota</taxon>
        <taxon>Metazoa</taxon>
        <taxon>Chordata</taxon>
        <taxon>Craniata</taxon>
        <taxon>Vertebrata</taxon>
        <taxon>Euteleostomi</taxon>
        <taxon>Archelosauria</taxon>
        <taxon>Testudinata</taxon>
        <taxon>Testudines</taxon>
        <taxon>Cryptodira</taxon>
        <taxon>Durocryptodira</taxon>
        <taxon>Americhelydia</taxon>
        <taxon>Chelonioidea</taxon>
        <taxon>Cheloniidae</taxon>
        <taxon>Chelonia</taxon>
    </lineage>
</organism>
<dbReference type="AlphaFoldDB" id="M7BHI8"/>
<evidence type="ECO:0000313" key="1">
    <source>
        <dbReference type="EMBL" id="EMP37341.1"/>
    </source>
</evidence>
<sequence>MAEMSMASAVSMRRASWLLLSRLSSEAQNSLQELPFDGKALFAEQTYVKLHSLKDSCTH</sequence>
<accession>M7BHI8</accession>
<name>M7BHI8_CHEMY</name>
<keyword evidence="2" id="KW-1185">Reference proteome</keyword>
<dbReference type="Gene3D" id="1.10.287.3160">
    <property type="match status" value="1"/>
</dbReference>
<evidence type="ECO:0000313" key="2">
    <source>
        <dbReference type="Proteomes" id="UP000031443"/>
    </source>
</evidence>
<protein>
    <submittedName>
        <fullName evidence="1">Uncharacterized protein</fullName>
    </submittedName>
</protein>
<reference evidence="2" key="1">
    <citation type="journal article" date="2013" name="Nat. Genet.">
        <title>The draft genomes of soft-shell turtle and green sea turtle yield insights into the development and evolution of the turtle-specific body plan.</title>
        <authorList>
            <person name="Wang Z."/>
            <person name="Pascual-Anaya J."/>
            <person name="Zadissa A."/>
            <person name="Li W."/>
            <person name="Niimura Y."/>
            <person name="Huang Z."/>
            <person name="Li C."/>
            <person name="White S."/>
            <person name="Xiong Z."/>
            <person name="Fang D."/>
            <person name="Wang B."/>
            <person name="Ming Y."/>
            <person name="Chen Y."/>
            <person name="Zheng Y."/>
            <person name="Kuraku S."/>
            <person name="Pignatelli M."/>
            <person name="Herrero J."/>
            <person name="Beal K."/>
            <person name="Nozawa M."/>
            <person name="Li Q."/>
            <person name="Wang J."/>
            <person name="Zhang H."/>
            <person name="Yu L."/>
            <person name="Shigenobu S."/>
            <person name="Wang J."/>
            <person name="Liu J."/>
            <person name="Flicek P."/>
            <person name="Searle S."/>
            <person name="Wang J."/>
            <person name="Kuratani S."/>
            <person name="Yin Y."/>
            <person name="Aken B."/>
            <person name="Zhang G."/>
            <person name="Irie N."/>
        </authorList>
    </citation>
    <scope>NUCLEOTIDE SEQUENCE [LARGE SCALE GENOMIC DNA]</scope>
</reference>
<dbReference type="Proteomes" id="UP000031443">
    <property type="component" value="Unassembled WGS sequence"/>
</dbReference>
<dbReference type="EMBL" id="KB522472">
    <property type="protein sequence ID" value="EMP37341.1"/>
    <property type="molecule type" value="Genomic_DNA"/>
</dbReference>
<proteinExistence type="predicted"/>
<gene>
    <name evidence="1" type="ORF">UY3_05476</name>
</gene>